<evidence type="ECO:0000313" key="3">
    <source>
        <dbReference type="Proteomes" id="UP000735302"/>
    </source>
</evidence>
<reference evidence="2 3" key="1">
    <citation type="journal article" date="2021" name="Elife">
        <title>Chloroplast acquisition without the gene transfer in kleptoplastic sea slugs, Plakobranchus ocellatus.</title>
        <authorList>
            <person name="Maeda T."/>
            <person name="Takahashi S."/>
            <person name="Yoshida T."/>
            <person name="Shimamura S."/>
            <person name="Takaki Y."/>
            <person name="Nagai Y."/>
            <person name="Toyoda A."/>
            <person name="Suzuki Y."/>
            <person name="Arimoto A."/>
            <person name="Ishii H."/>
            <person name="Satoh N."/>
            <person name="Nishiyama T."/>
            <person name="Hasebe M."/>
            <person name="Maruyama T."/>
            <person name="Minagawa J."/>
            <person name="Obokata J."/>
            <person name="Shigenobu S."/>
        </authorList>
    </citation>
    <scope>NUCLEOTIDE SEQUENCE [LARGE SCALE GENOMIC DNA]</scope>
</reference>
<sequence>MSLVVGYTLHAIFELNICCSCFIFNRIDNMKGNQPSSSQEDDMIPLSKLRNRISTDAGSSDEDIPLADLRRTGSPISDFDDSDADPEYKPGQCEVKRCREEVWAACENCLMRVCYDHCIEDIDSCEHHEKTMKKRDNRKKKIRNKAKDIERNGELHAKDKAEDMGIQGDHIHHENQDDASIEGQAEQENHDLLPRPQQGRELQEEGEAETENREDDIRVDANE</sequence>
<protein>
    <recommendedName>
        <fullName evidence="4">B box-type domain-containing protein</fullName>
    </recommendedName>
</protein>
<comment type="caution">
    <text evidence="2">The sequence shown here is derived from an EMBL/GenBank/DDBJ whole genome shotgun (WGS) entry which is preliminary data.</text>
</comment>
<organism evidence="2 3">
    <name type="scientific">Plakobranchus ocellatus</name>
    <dbReference type="NCBI Taxonomy" id="259542"/>
    <lineage>
        <taxon>Eukaryota</taxon>
        <taxon>Metazoa</taxon>
        <taxon>Spiralia</taxon>
        <taxon>Lophotrochozoa</taxon>
        <taxon>Mollusca</taxon>
        <taxon>Gastropoda</taxon>
        <taxon>Heterobranchia</taxon>
        <taxon>Euthyneura</taxon>
        <taxon>Panpulmonata</taxon>
        <taxon>Sacoglossa</taxon>
        <taxon>Placobranchoidea</taxon>
        <taxon>Plakobranchidae</taxon>
        <taxon>Plakobranchus</taxon>
    </lineage>
</organism>
<dbReference type="EMBL" id="BLXT01007705">
    <property type="protein sequence ID" value="GFO41699.1"/>
    <property type="molecule type" value="Genomic_DNA"/>
</dbReference>
<gene>
    <name evidence="2" type="ORF">PoB_006820400</name>
</gene>
<feature type="region of interest" description="Disordered" evidence="1">
    <location>
        <begin position="54"/>
        <end position="85"/>
    </location>
</feature>
<dbReference type="InterPro" id="IPR035896">
    <property type="entry name" value="AN1-like_Znf"/>
</dbReference>
<name>A0AAV4DC16_9GAST</name>
<keyword evidence="3" id="KW-1185">Reference proteome</keyword>
<feature type="compositionally biased region" description="Basic and acidic residues" evidence="1">
    <location>
        <begin position="145"/>
        <end position="176"/>
    </location>
</feature>
<evidence type="ECO:0000313" key="2">
    <source>
        <dbReference type="EMBL" id="GFO41699.1"/>
    </source>
</evidence>
<feature type="compositionally biased region" description="Basic residues" evidence="1">
    <location>
        <begin position="130"/>
        <end position="144"/>
    </location>
</feature>
<accession>A0AAV4DC16</accession>
<dbReference type="SUPFAM" id="SSF118310">
    <property type="entry name" value="AN1-like Zinc finger"/>
    <property type="match status" value="1"/>
</dbReference>
<evidence type="ECO:0000256" key="1">
    <source>
        <dbReference type="SAM" id="MobiDB-lite"/>
    </source>
</evidence>
<feature type="compositionally biased region" description="Acidic residues" evidence="1">
    <location>
        <begin position="204"/>
        <end position="214"/>
    </location>
</feature>
<dbReference type="Proteomes" id="UP000735302">
    <property type="component" value="Unassembled WGS sequence"/>
</dbReference>
<proteinExistence type="predicted"/>
<feature type="region of interest" description="Disordered" evidence="1">
    <location>
        <begin position="129"/>
        <end position="223"/>
    </location>
</feature>
<evidence type="ECO:0008006" key="4">
    <source>
        <dbReference type="Google" id="ProtNLM"/>
    </source>
</evidence>
<dbReference type="AlphaFoldDB" id="A0AAV4DC16"/>